<dbReference type="OrthoDB" id="1673646at2"/>
<dbReference type="Proteomes" id="UP000245474">
    <property type="component" value="Unassembled WGS sequence"/>
</dbReference>
<dbReference type="RefSeq" id="WP_109680024.1">
    <property type="nucleotide sequence ID" value="NZ_CP086615.1"/>
</dbReference>
<dbReference type="SMART" id="SM00052">
    <property type="entry name" value="EAL"/>
    <property type="match status" value="1"/>
</dbReference>
<dbReference type="InterPro" id="IPR029787">
    <property type="entry name" value="Nucleotide_cyclase"/>
</dbReference>
<evidence type="ECO:0000313" key="4">
    <source>
        <dbReference type="Proteomes" id="UP000245474"/>
    </source>
</evidence>
<dbReference type="AlphaFoldDB" id="A0A2U2MWS6"/>
<dbReference type="InterPro" id="IPR000644">
    <property type="entry name" value="CBS_dom"/>
</dbReference>
<evidence type="ECO:0000259" key="1">
    <source>
        <dbReference type="PROSITE" id="PS50883"/>
    </source>
</evidence>
<feature type="domain" description="EAL" evidence="1">
    <location>
        <begin position="4"/>
        <end position="256"/>
    </location>
</feature>
<dbReference type="InterPro" id="IPR000160">
    <property type="entry name" value="GGDEF_dom"/>
</dbReference>
<keyword evidence="4" id="KW-1185">Reference proteome</keyword>
<dbReference type="SUPFAM" id="SSF141868">
    <property type="entry name" value="EAL domain-like"/>
    <property type="match status" value="1"/>
</dbReference>
<evidence type="ECO:0008006" key="5">
    <source>
        <dbReference type="Google" id="ProtNLM"/>
    </source>
</evidence>
<dbReference type="InterPro" id="IPR043128">
    <property type="entry name" value="Rev_trsase/Diguanyl_cyclase"/>
</dbReference>
<dbReference type="NCBIfam" id="TIGR00254">
    <property type="entry name" value="GGDEF"/>
    <property type="match status" value="1"/>
</dbReference>
<dbReference type="InterPro" id="IPR050706">
    <property type="entry name" value="Cyclic-di-GMP_PDE-like"/>
</dbReference>
<dbReference type="Gene3D" id="3.30.70.270">
    <property type="match status" value="1"/>
</dbReference>
<dbReference type="PANTHER" id="PTHR33121">
    <property type="entry name" value="CYCLIC DI-GMP PHOSPHODIESTERASE PDEF"/>
    <property type="match status" value="1"/>
</dbReference>
<comment type="caution">
    <text evidence="3">The sequence shown here is derived from an EMBL/GenBank/DDBJ whole genome shotgun (WGS) entry which is preliminary data.</text>
</comment>
<protein>
    <recommendedName>
        <fullName evidence="5">GGDEF domain-containing protein</fullName>
    </recommendedName>
</protein>
<dbReference type="GO" id="GO:0071111">
    <property type="term" value="F:cyclic-guanylate-specific phosphodiesterase activity"/>
    <property type="evidence" value="ECO:0007669"/>
    <property type="project" value="InterPro"/>
</dbReference>
<gene>
    <name evidence="3" type="ORF">DEM34_17005</name>
</gene>
<dbReference type="InterPro" id="IPR046342">
    <property type="entry name" value="CBS_dom_sf"/>
</dbReference>
<dbReference type="Pfam" id="PF00990">
    <property type="entry name" value="GGDEF"/>
    <property type="match status" value="1"/>
</dbReference>
<dbReference type="Pfam" id="PF00563">
    <property type="entry name" value="EAL"/>
    <property type="match status" value="1"/>
</dbReference>
<dbReference type="CDD" id="cd01948">
    <property type="entry name" value="EAL"/>
    <property type="match status" value="1"/>
</dbReference>
<dbReference type="SMART" id="SM00267">
    <property type="entry name" value="GGDEF"/>
    <property type="match status" value="1"/>
</dbReference>
<dbReference type="EMBL" id="QFFI01000039">
    <property type="protein sequence ID" value="PWG61311.1"/>
    <property type="molecule type" value="Genomic_DNA"/>
</dbReference>
<dbReference type="PROSITE" id="PS50887">
    <property type="entry name" value="GGDEF"/>
    <property type="match status" value="1"/>
</dbReference>
<dbReference type="Gene3D" id="3.20.20.450">
    <property type="entry name" value="EAL domain"/>
    <property type="match status" value="1"/>
</dbReference>
<dbReference type="PROSITE" id="PS50883">
    <property type="entry name" value="EAL"/>
    <property type="match status" value="1"/>
</dbReference>
<organism evidence="3 4">
    <name type="scientific">Sediminicurvatus halobius</name>
    <dbReference type="NCBI Taxonomy" id="2182432"/>
    <lineage>
        <taxon>Bacteria</taxon>
        <taxon>Pseudomonadati</taxon>
        <taxon>Pseudomonadota</taxon>
        <taxon>Gammaproteobacteria</taxon>
        <taxon>Chromatiales</taxon>
        <taxon>Ectothiorhodospiraceae</taxon>
        <taxon>Sediminicurvatus</taxon>
    </lineage>
</organism>
<dbReference type="SUPFAM" id="SSF54631">
    <property type="entry name" value="CBS-domain pair"/>
    <property type="match status" value="1"/>
</dbReference>
<dbReference type="Pfam" id="PF00571">
    <property type="entry name" value="CBS"/>
    <property type="match status" value="1"/>
</dbReference>
<dbReference type="InterPro" id="IPR001633">
    <property type="entry name" value="EAL_dom"/>
</dbReference>
<dbReference type="SUPFAM" id="SSF55073">
    <property type="entry name" value="Nucleotide cyclase"/>
    <property type="match status" value="1"/>
</dbReference>
<accession>A0A2U2MWS6</accession>
<reference evidence="3 4" key="1">
    <citation type="submission" date="2018-05" db="EMBL/GenBank/DDBJ databases">
        <title>Spiribacter halobius sp. nov., a moderately halophilic bacterium isolated from marine solar saltern.</title>
        <authorList>
            <person name="Zheng W.-S."/>
            <person name="Lu D.-C."/>
            <person name="Du Z.-J."/>
        </authorList>
    </citation>
    <scope>NUCLEOTIDE SEQUENCE [LARGE SCALE GENOMIC DNA]</scope>
    <source>
        <strain evidence="3 4">E85</strain>
    </source>
</reference>
<sequence>MASHIEAVPEFPFGLAQKHLQFAFQPIVGIRSGRCVAVEALTRGVDRIGFASVPEMLETAAGSGRLRLLENLLRQGALAAFRQLDKADELTLFLNVDNRVLEDSADSPENWLDAIRERGVSPLSVVIEVSERREIRDLETLQRRLTRYRDAGVQIALDDFGTGYSGLSLLYDLHPDFIKLDRYFIANIDADPRKRVFAAHAVELAKTLGIQVIAEGVETAEEFRTCEQIGCDRVQGYWTGAPALDAHRMRCHCERVTELHAGERRRSRDDADCAEEQVDQAPTVNADMRMADVFEMFRRNPERRAFPFVGVEGGPRGLVRERDLKAYIYSACGRDLLSRKRLGDCFGQFVHPALRAELGTPVEALLEAYTAAGGGEGVLLTRDGRYHGMLHAEALLLAMHKRSLEQARDQNPLTQLPGNRMIQRFIGERLHVSEPTTMAYVDLNHFKAYNDHYGFRQGDRVLRLLAELLSKRLSDQNAFVGHIGGDDFFVGLPGDDGRLLPRTLGGILDSFREDVRAFYEEAHRRAGYLRGVDRRGRVRRFPLLAACAATAVLAPQSRQRDDAALMQLLADLKQQAKADGADVTLACLP</sequence>
<proteinExistence type="predicted"/>
<evidence type="ECO:0000259" key="2">
    <source>
        <dbReference type="PROSITE" id="PS50887"/>
    </source>
</evidence>
<dbReference type="PANTHER" id="PTHR33121:SF76">
    <property type="entry name" value="SIGNALING PROTEIN"/>
    <property type="match status" value="1"/>
</dbReference>
<evidence type="ECO:0000313" key="3">
    <source>
        <dbReference type="EMBL" id="PWG61311.1"/>
    </source>
</evidence>
<feature type="domain" description="GGDEF" evidence="2">
    <location>
        <begin position="434"/>
        <end position="568"/>
    </location>
</feature>
<dbReference type="InterPro" id="IPR035919">
    <property type="entry name" value="EAL_sf"/>
</dbReference>
<dbReference type="CDD" id="cd01949">
    <property type="entry name" value="GGDEF"/>
    <property type="match status" value="1"/>
</dbReference>
<name>A0A2U2MWS6_9GAMM</name>